<keyword evidence="3" id="KW-1185">Reference proteome</keyword>
<name>D0U254_9CAUD</name>
<evidence type="ECO:0000256" key="1">
    <source>
        <dbReference type="SAM" id="MobiDB-lite"/>
    </source>
</evidence>
<feature type="region of interest" description="Disordered" evidence="1">
    <location>
        <begin position="1"/>
        <end position="39"/>
    </location>
</feature>
<dbReference type="KEGG" id="vg:8684252"/>
<evidence type="ECO:0000313" key="3">
    <source>
        <dbReference type="Proteomes" id="UP000002628"/>
    </source>
</evidence>
<organism evidence="2 3">
    <name type="scientific">Clavibacter phage CMP1</name>
    <dbReference type="NCBI Taxonomy" id="686439"/>
    <lineage>
        <taxon>Viruses</taxon>
        <taxon>Duplodnaviria</taxon>
        <taxon>Heunggongvirae</taxon>
        <taxon>Uroviricota</taxon>
        <taxon>Caudoviricetes</taxon>
        <taxon>Cimpunavirus</taxon>
        <taxon>Cimpunavirus CMP1</taxon>
    </lineage>
</organism>
<dbReference type="RefSeq" id="YP_003359161.1">
    <property type="nucleotide sequence ID" value="NC_013698.1"/>
</dbReference>
<gene>
    <name evidence="2" type="ORF">CMP1-70</name>
</gene>
<evidence type="ECO:0000313" key="2">
    <source>
        <dbReference type="EMBL" id="ACY35962.1"/>
    </source>
</evidence>
<reference evidence="2 3" key="1">
    <citation type="journal article" date="2010" name="Microbiology">
        <title>The endolysins of bacteriophages CMP1 and CN77 are specific for the lysis of Clavibacter michiganensis strains.</title>
        <authorList>
            <person name="Wittmann J."/>
            <person name="Eichenlaub R."/>
            <person name="Dreiseikelmann B."/>
        </authorList>
    </citation>
    <scope>NUCLEOTIDE SEQUENCE [LARGE SCALE GENOMIC DNA]</scope>
</reference>
<dbReference type="EMBL" id="GQ241246">
    <property type="protein sequence ID" value="ACY35962.1"/>
    <property type="molecule type" value="Genomic_DNA"/>
</dbReference>
<feature type="compositionally biased region" description="Low complexity" evidence="1">
    <location>
        <begin position="1"/>
        <end position="10"/>
    </location>
</feature>
<dbReference type="Proteomes" id="UP000002628">
    <property type="component" value="Segment"/>
</dbReference>
<proteinExistence type="predicted"/>
<protein>
    <submittedName>
        <fullName evidence="2">Uncharacterized protein</fullName>
    </submittedName>
</protein>
<dbReference type="GeneID" id="8684252"/>
<accession>D0U254</accession>
<sequence>MGHLSRPSSGGARGLRRGRAGPQGAQRPHGSDPPADAPTAMVARRFVASVVAIQSLVHNCHMLRLAGTRARFGRHGTLHVVWVLSAGNAEAEPAERLRLSNYIATRTR</sequence>